<dbReference type="RefSeq" id="WP_191740786.1">
    <property type="nucleotide sequence ID" value="NZ_JACSQB010000098.1"/>
</dbReference>
<dbReference type="EMBL" id="JACSQB010000098">
    <property type="protein sequence ID" value="MBD8047828.1"/>
    <property type="molecule type" value="Genomic_DNA"/>
</dbReference>
<keyword evidence="2" id="KW-1185">Reference proteome</keyword>
<gene>
    <name evidence="1" type="ORF">H9637_12370</name>
</gene>
<evidence type="ECO:0000313" key="1">
    <source>
        <dbReference type="EMBL" id="MBD8047828.1"/>
    </source>
</evidence>
<accession>A0ABR8YV14</accession>
<dbReference type="Proteomes" id="UP000627166">
    <property type="component" value="Unassembled WGS sequence"/>
</dbReference>
<evidence type="ECO:0000313" key="2">
    <source>
        <dbReference type="Proteomes" id="UP000627166"/>
    </source>
</evidence>
<proteinExistence type="predicted"/>
<dbReference type="Pfam" id="PF07875">
    <property type="entry name" value="Coat_F"/>
    <property type="match status" value="1"/>
</dbReference>
<name>A0ABR8YV14_9CLOT</name>
<protein>
    <submittedName>
        <fullName evidence="1">Spore coat protein</fullName>
    </submittedName>
</protein>
<keyword evidence="1" id="KW-0167">Capsid protein</keyword>
<sequence length="82" mass="9515">MQEKDIMNDYLSMINSSLTGYANMIAQTDNQQLRQTLQQMRDSDEARQYKIYQAAKEKGYYKPAQPAKQEEINTVKSELTMG</sequence>
<reference evidence="1 2" key="1">
    <citation type="submission" date="2020-08" db="EMBL/GenBank/DDBJ databases">
        <title>A Genomic Blueprint of the Chicken Gut Microbiome.</title>
        <authorList>
            <person name="Gilroy R."/>
            <person name="Ravi A."/>
            <person name="Getino M."/>
            <person name="Pursley I."/>
            <person name="Horton D.L."/>
            <person name="Alikhan N.-F."/>
            <person name="Baker D."/>
            <person name="Gharbi K."/>
            <person name="Hall N."/>
            <person name="Watson M."/>
            <person name="Adriaenssens E.M."/>
            <person name="Foster-Nyarko E."/>
            <person name="Jarju S."/>
            <person name="Secka A."/>
            <person name="Antonio M."/>
            <person name="Oren A."/>
            <person name="Chaudhuri R."/>
            <person name="La Ragione R.M."/>
            <person name="Hildebrand F."/>
            <person name="Pallen M.J."/>
        </authorList>
    </citation>
    <scope>NUCLEOTIDE SEQUENCE [LARGE SCALE GENOMIC DNA]</scope>
    <source>
        <strain evidence="1 2">N37</strain>
    </source>
</reference>
<keyword evidence="1" id="KW-0946">Virion</keyword>
<organism evidence="1 2">
    <name type="scientific">Clostridium faecium</name>
    <dbReference type="NCBI Taxonomy" id="2762223"/>
    <lineage>
        <taxon>Bacteria</taxon>
        <taxon>Bacillati</taxon>
        <taxon>Bacillota</taxon>
        <taxon>Clostridia</taxon>
        <taxon>Eubacteriales</taxon>
        <taxon>Clostridiaceae</taxon>
        <taxon>Clostridium</taxon>
    </lineage>
</organism>
<comment type="caution">
    <text evidence="1">The sequence shown here is derived from an EMBL/GenBank/DDBJ whole genome shotgun (WGS) entry which is preliminary data.</text>
</comment>
<dbReference type="InterPro" id="IPR012851">
    <property type="entry name" value="Spore_coat_CotF-like"/>
</dbReference>